<feature type="transmembrane region" description="Helical" evidence="1">
    <location>
        <begin position="139"/>
        <end position="157"/>
    </location>
</feature>
<gene>
    <name evidence="2" type="ORF">FCI23_00860</name>
</gene>
<feature type="transmembrane region" description="Helical" evidence="1">
    <location>
        <begin position="334"/>
        <end position="354"/>
    </location>
</feature>
<name>A0A4U0STF2_9ACTN</name>
<dbReference type="OrthoDB" id="7698234at2"/>
<feature type="transmembrane region" description="Helical" evidence="1">
    <location>
        <begin position="201"/>
        <end position="222"/>
    </location>
</feature>
<keyword evidence="1" id="KW-0812">Transmembrane</keyword>
<dbReference type="Proteomes" id="UP000305778">
    <property type="component" value="Unassembled WGS sequence"/>
</dbReference>
<dbReference type="EMBL" id="SUMC01000001">
    <property type="protein sequence ID" value="TKA13306.1"/>
    <property type="molecule type" value="Genomic_DNA"/>
</dbReference>
<accession>A0A4U0STF2</accession>
<organism evidence="2 3">
    <name type="scientific">Actinacidiphila oryziradicis</name>
    <dbReference type="NCBI Taxonomy" id="2571141"/>
    <lineage>
        <taxon>Bacteria</taxon>
        <taxon>Bacillati</taxon>
        <taxon>Actinomycetota</taxon>
        <taxon>Actinomycetes</taxon>
        <taxon>Kitasatosporales</taxon>
        <taxon>Streptomycetaceae</taxon>
        <taxon>Actinacidiphila</taxon>
    </lineage>
</organism>
<feature type="transmembrane region" description="Helical" evidence="1">
    <location>
        <begin position="302"/>
        <end position="322"/>
    </location>
</feature>
<evidence type="ECO:0000313" key="3">
    <source>
        <dbReference type="Proteomes" id="UP000305778"/>
    </source>
</evidence>
<comment type="caution">
    <text evidence="2">The sequence shown here is derived from an EMBL/GenBank/DDBJ whole genome shotgun (WGS) entry which is preliminary data.</text>
</comment>
<protein>
    <submittedName>
        <fullName evidence="2">Low temperature requirement protein A</fullName>
    </submittedName>
</protein>
<feature type="transmembrane region" description="Helical" evidence="1">
    <location>
        <begin position="228"/>
        <end position="249"/>
    </location>
</feature>
<dbReference type="PANTHER" id="PTHR36840">
    <property type="entry name" value="BLL5714 PROTEIN"/>
    <property type="match status" value="1"/>
</dbReference>
<evidence type="ECO:0000313" key="2">
    <source>
        <dbReference type="EMBL" id="TKA13306.1"/>
    </source>
</evidence>
<keyword evidence="3" id="KW-1185">Reference proteome</keyword>
<feature type="transmembrane region" description="Helical" evidence="1">
    <location>
        <begin position="12"/>
        <end position="31"/>
    </location>
</feature>
<reference evidence="2 3" key="1">
    <citation type="submission" date="2019-04" db="EMBL/GenBank/DDBJ databases">
        <title>Streptomyces oryziradicis sp. nov., a novel actinomycete isolated from rhizosphere soil of rice (Oryza sativa L.).</title>
        <authorList>
            <person name="Li C."/>
        </authorList>
    </citation>
    <scope>NUCLEOTIDE SEQUENCE [LARGE SCALE GENOMIC DNA]</scope>
    <source>
        <strain evidence="2 3">NEAU-C40</strain>
    </source>
</reference>
<feature type="transmembrane region" description="Helical" evidence="1">
    <location>
        <begin position="107"/>
        <end position="127"/>
    </location>
</feature>
<dbReference type="AlphaFoldDB" id="A0A4U0STF2"/>
<feature type="transmembrane region" description="Helical" evidence="1">
    <location>
        <begin position="360"/>
        <end position="378"/>
    </location>
</feature>
<keyword evidence="1" id="KW-1133">Transmembrane helix</keyword>
<keyword evidence="1" id="KW-0472">Membrane</keyword>
<dbReference type="InterPro" id="IPR010640">
    <property type="entry name" value="Low_temperature_requirement_A"/>
</dbReference>
<dbReference type="RefSeq" id="WP_136721466.1">
    <property type="nucleotide sequence ID" value="NZ_SUMC01000001.1"/>
</dbReference>
<dbReference type="Pfam" id="PF06772">
    <property type="entry name" value="LtrA"/>
    <property type="match status" value="1"/>
</dbReference>
<dbReference type="PANTHER" id="PTHR36840:SF1">
    <property type="entry name" value="BLL5714 PROTEIN"/>
    <property type="match status" value="1"/>
</dbReference>
<feature type="transmembrane region" description="Helical" evidence="1">
    <location>
        <begin position="81"/>
        <end position="101"/>
    </location>
</feature>
<sequence length="385" mass="41783">MTARSREEEFRVSTPLELLFDLCFVVAVAQAGNRLVNAEAEGHPGYGLTSYAFVFFVIWWAWVNFTWFASAYDTDDVAYRLATLVQMSGVLVLAAGVPRAFDHHDFTVAVVGYLIMRAALTLQWLRVARSETGPVRQTAVRYATGLALVQLGWLIMVLLPRSVWTWGFVTLAICEVSVPVIAERHQATSWHPHHIAERYGLFTMIILGETISASTVAVQVALDEKNVLFDLLPIAGGGLLLVFAAYWIYFDVPIHEHLAQDETPPFAWGYGHYFVFASGAAVGAGLEVAVYKVIGKTHISQLAAAAAVTVPIAVFLVATWAVHARHDKRETAQWMVLPVSAVLVLACTFAGHWAVLLSGLVSVAMIASAVILAARAAAASPPGPA</sequence>
<evidence type="ECO:0000256" key="1">
    <source>
        <dbReference type="SAM" id="Phobius"/>
    </source>
</evidence>
<feature type="transmembrane region" description="Helical" evidence="1">
    <location>
        <begin position="51"/>
        <end position="69"/>
    </location>
</feature>
<feature type="transmembrane region" description="Helical" evidence="1">
    <location>
        <begin position="270"/>
        <end position="290"/>
    </location>
</feature>
<proteinExistence type="predicted"/>